<sequence length="340" mass="36508">MPHTKLVVKITVREARFVRDGLPFRGAAGEASPYNPPVRRLVGECPVPSSSAVSGSSGSGQARPGTTAALVKREIITPSIGRFTFKLQLQPRQQPLKMWKAGQHVTLDFSGELDNGWSHMRDDDPQSLNDDFVRTFTVSKPPPVGEDEVVHDGVEVEITARKHGPVTGLLWKYHIRVGLEIPVLGFGGDESFQIAKADKSRRAVFVAGGVGITPLLAQAAGLLLAGGEGSDGSKNKGLVLLWSLRAGDLELAVDTFERIQGLAKVTRLFVTGDTSAAAVTETVGKIEGLGAEAVVLGRMTQSDVSKEKGAKYYLCASVEMQALVQEWLQGEEVVSESFNY</sequence>
<dbReference type="CDD" id="cd06197">
    <property type="entry name" value="FNR_like_2"/>
    <property type="match status" value="1"/>
</dbReference>
<protein>
    <recommendedName>
        <fullName evidence="1">FAD-binding FR-type domain-containing protein</fullName>
    </recommendedName>
</protein>
<dbReference type="InterPro" id="IPR017938">
    <property type="entry name" value="Riboflavin_synthase-like_b-brl"/>
</dbReference>
<evidence type="ECO:0000313" key="2">
    <source>
        <dbReference type="EMBL" id="KAK0629085.1"/>
    </source>
</evidence>
<keyword evidence="3" id="KW-1185">Reference proteome</keyword>
<evidence type="ECO:0000259" key="1">
    <source>
        <dbReference type="PROSITE" id="PS51384"/>
    </source>
</evidence>
<comment type="caution">
    <text evidence="2">The sequence shown here is derived from an EMBL/GenBank/DDBJ whole genome shotgun (WGS) entry which is preliminary data.</text>
</comment>
<gene>
    <name evidence="2" type="ORF">B0T17DRAFT_524611</name>
</gene>
<dbReference type="Proteomes" id="UP001174934">
    <property type="component" value="Unassembled WGS sequence"/>
</dbReference>
<evidence type="ECO:0000313" key="3">
    <source>
        <dbReference type="Proteomes" id="UP001174934"/>
    </source>
</evidence>
<dbReference type="Gene3D" id="3.40.50.80">
    <property type="entry name" value="Nucleotide-binding domain of ferredoxin-NADP reductase (FNR) module"/>
    <property type="match status" value="1"/>
</dbReference>
<dbReference type="SUPFAM" id="SSF52343">
    <property type="entry name" value="Ferredoxin reductase-like, C-terminal NADP-linked domain"/>
    <property type="match status" value="1"/>
</dbReference>
<name>A0AA39X986_9PEZI</name>
<dbReference type="AlphaFoldDB" id="A0AA39X986"/>
<dbReference type="PROSITE" id="PS51384">
    <property type="entry name" value="FAD_FR"/>
    <property type="match status" value="1"/>
</dbReference>
<dbReference type="GO" id="GO:0016491">
    <property type="term" value="F:oxidoreductase activity"/>
    <property type="evidence" value="ECO:0007669"/>
    <property type="project" value="InterPro"/>
</dbReference>
<dbReference type="InterPro" id="IPR017927">
    <property type="entry name" value="FAD-bd_FR_type"/>
</dbReference>
<reference evidence="2" key="1">
    <citation type="submission" date="2023-06" db="EMBL/GenBank/DDBJ databases">
        <title>Genome-scale phylogeny and comparative genomics of the fungal order Sordariales.</title>
        <authorList>
            <consortium name="Lawrence Berkeley National Laboratory"/>
            <person name="Hensen N."/>
            <person name="Bonometti L."/>
            <person name="Westerberg I."/>
            <person name="Brannstrom I.O."/>
            <person name="Guillou S."/>
            <person name="Cros-Aarteil S."/>
            <person name="Calhoun S."/>
            <person name="Haridas S."/>
            <person name="Kuo A."/>
            <person name="Mondo S."/>
            <person name="Pangilinan J."/>
            <person name="Riley R."/>
            <person name="LaButti K."/>
            <person name="Andreopoulos B."/>
            <person name="Lipzen A."/>
            <person name="Chen C."/>
            <person name="Yanf M."/>
            <person name="Daum C."/>
            <person name="Ng V."/>
            <person name="Clum A."/>
            <person name="Steindorff A."/>
            <person name="Ohm R."/>
            <person name="Martin F."/>
            <person name="Silar P."/>
            <person name="Natvig D."/>
            <person name="Lalanne C."/>
            <person name="Gautier V."/>
            <person name="Ament-velasquez S.L."/>
            <person name="Kruys A."/>
            <person name="Hutchinson M.I."/>
            <person name="Powell A.J."/>
            <person name="Barry K."/>
            <person name="Miller A.N."/>
            <person name="Grigoriev I.V."/>
            <person name="Debuchy R."/>
            <person name="Gladieux P."/>
            <person name="Thoren M.H."/>
            <person name="Johannesson H."/>
        </authorList>
    </citation>
    <scope>NUCLEOTIDE SEQUENCE</scope>
    <source>
        <strain evidence="2">SMH3391-2</strain>
    </source>
</reference>
<dbReference type="EMBL" id="JAULSR010000002">
    <property type="protein sequence ID" value="KAK0629085.1"/>
    <property type="molecule type" value="Genomic_DNA"/>
</dbReference>
<dbReference type="InterPro" id="IPR039261">
    <property type="entry name" value="FNR_nucleotide-bd"/>
</dbReference>
<dbReference type="PANTHER" id="PTHR42815:SF2">
    <property type="entry name" value="FAD-BINDING, PUTATIVE (AFU_ORTHOLOGUE AFUA_6G07600)-RELATED"/>
    <property type="match status" value="1"/>
</dbReference>
<dbReference type="PANTHER" id="PTHR42815">
    <property type="entry name" value="FAD-BINDING, PUTATIVE (AFU_ORTHOLOGUE AFUA_6G07600)-RELATED"/>
    <property type="match status" value="1"/>
</dbReference>
<organism evidence="2 3">
    <name type="scientific">Bombardia bombarda</name>
    <dbReference type="NCBI Taxonomy" id="252184"/>
    <lineage>
        <taxon>Eukaryota</taxon>
        <taxon>Fungi</taxon>
        <taxon>Dikarya</taxon>
        <taxon>Ascomycota</taxon>
        <taxon>Pezizomycotina</taxon>
        <taxon>Sordariomycetes</taxon>
        <taxon>Sordariomycetidae</taxon>
        <taxon>Sordariales</taxon>
        <taxon>Lasiosphaeriaceae</taxon>
        <taxon>Bombardia</taxon>
    </lineage>
</organism>
<proteinExistence type="predicted"/>
<dbReference type="SUPFAM" id="SSF63380">
    <property type="entry name" value="Riboflavin synthase domain-like"/>
    <property type="match status" value="1"/>
</dbReference>
<feature type="domain" description="FAD-binding FR-type" evidence="1">
    <location>
        <begin position="63"/>
        <end position="193"/>
    </location>
</feature>
<accession>A0AA39X986</accession>